<dbReference type="Gene3D" id="1.20.120.660">
    <property type="entry name" value="IL-4 antagonist (De novo design) like domain"/>
    <property type="match status" value="1"/>
</dbReference>
<evidence type="ECO:0000256" key="1">
    <source>
        <dbReference type="SAM" id="SignalP"/>
    </source>
</evidence>
<keyword evidence="3" id="KW-1185">Reference proteome</keyword>
<dbReference type="AlphaFoldDB" id="A0A8S0Y9R9"/>
<sequence>MKKLASVFAGLLLCLSTTVFADAESDKHSAQALQHANMAVEQGKAGKAPSLVEHAKAGLEHTVAAAITAKGVPLTHINAASDSLTQAIDHGNLGHTEMATKAAEQAVEHIKAATSSQ</sequence>
<accession>A0A8S0Y9R9</accession>
<dbReference type="GO" id="GO:0046872">
    <property type="term" value="F:metal ion binding"/>
    <property type="evidence" value="ECO:0007669"/>
    <property type="project" value="InterPro"/>
</dbReference>
<dbReference type="CDD" id="cd13840">
    <property type="entry name" value="SMBP_like"/>
    <property type="match status" value="1"/>
</dbReference>
<evidence type="ECO:0000313" key="3">
    <source>
        <dbReference type="Proteomes" id="UP000494216"/>
    </source>
</evidence>
<dbReference type="Proteomes" id="UP000494216">
    <property type="component" value="Unassembled WGS sequence"/>
</dbReference>
<gene>
    <name evidence="2" type="ORF">METHB2_240024</name>
</gene>
<keyword evidence="1" id="KW-0732">Signal</keyword>
<dbReference type="EMBL" id="CADCXN010000052">
    <property type="protein sequence ID" value="CAA9890551.1"/>
    <property type="molecule type" value="Genomic_DNA"/>
</dbReference>
<feature type="signal peptide" evidence="1">
    <location>
        <begin position="1"/>
        <end position="21"/>
    </location>
</feature>
<evidence type="ECO:0008006" key="4">
    <source>
        <dbReference type="Google" id="ProtNLM"/>
    </source>
</evidence>
<organism evidence="2 3">
    <name type="scientific">Candidatus Methylobacter favarea</name>
    <dbReference type="NCBI Taxonomy" id="2707345"/>
    <lineage>
        <taxon>Bacteria</taxon>
        <taxon>Pseudomonadati</taxon>
        <taxon>Pseudomonadota</taxon>
        <taxon>Gammaproteobacteria</taxon>
        <taxon>Methylococcales</taxon>
        <taxon>Methylococcaceae</taxon>
        <taxon>Methylobacter</taxon>
    </lineage>
</organism>
<dbReference type="Pfam" id="PF16785">
    <property type="entry name" value="SMBP"/>
    <property type="match status" value="1"/>
</dbReference>
<feature type="chain" id="PRO_5035773821" description="Metal-binding protein SmbP" evidence="1">
    <location>
        <begin position="22"/>
        <end position="117"/>
    </location>
</feature>
<protein>
    <recommendedName>
        <fullName evidence="4">Metal-binding protein SmbP</fullName>
    </recommendedName>
</protein>
<dbReference type="InterPro" id="IPR031877">
    <property type="entry name" value="SmbP"/>
</dbReference>
<dbReference type="RefSeq" id="WP_174625479.1">
    <property type="nucleotide sequence ID" value="NZ_CADCXN010000052.1"/>
</dbReference>
<reference evidence="2 3" key="1">
    <citation type="submission" date="2020-02" db="EMBL/GenBank/DDBJ databases">
        <authorList>
            <person name="Hogendoorn C."/>
        </authorList>
    </citation>
    <scope>NUCLEOTIDE SEQUENCE [LARGE SCALE GENOMIC DNA]</scope>
    <source>
        <strain evidence="2">METHB21</strain>
    </source>
</reference>
<name>A0A8S0Y9R9_9GAMM</name>
<evidence type="ECO:0000313" key="2">
    <source>
        <dbReference type="EMBL" id="CAA9890551.1"/>
    </source>
</evidence>
<comment type="caution">
    <text evidence="2">The sequence shown here is derived from an EMBL/GenBank/DDBJ whole genome shotgun (WGS) entry which is preliminary data.</text>
</comment>
<proteinExistence type="predicted"/>